<evidence type="ECO:0000256" key="7">
    <source>
        <dbReference type="ARBA" id="ARBA00022840"/>
    </source>
</evidence>
<protein>
    <recommendedName>
        <fullName evidence="2">histidine kinase</fullName>
        <ecNumber evidence="2">2.7.13.3</ecNumber>
    </recommendedName>
</protein>
<evidence type="ECO:0000256" key="6">
    <source>
        <dbReference type="ARBA" id="ARBA00022777"/>
    </source>
</evidence>
<dbReference type="PROSITE" id="PS50112">
    <property type="entry name" value="PAS"/>
    <property type="match status" value="1"/>
</dbReference>
<proteinExistence type="predicted"/>
<dbReference type="InterPro" id="IPR035965">
    <property type="entry name" value="PAS-like_dom_sf"/>
</dbReference>
<evidence type="ECO:0000256" key="9">
    <source>
        <dbReference type="PROSITE-ProRule" id="PRU00169"/>
    </source>
</evidence>
<dbReference type="Pfam" id="PF13185">
    <property type="entry name" value="GAF_2"/>
    <property type="match status" value="1"/>
</dbReference>
<organism evidence="14 15">
    <name type="scientific">Candidatus Thiodiazotropha taylori</name>
    <dbReference type="NCBI Taxonomy" id="2792791"/>
    <lineage>
        <taxon>Bacteria</taxon>
        <taxon>Pseudomonadati</taxon>
        <taxon>Pseudomonadota</taxon>
        <taxon>Gammaproteobacteria</taxon>
        <taxon>Chromatiales</taxon>
        <taxon>Sedimenticolaceae</taxon>
        <taxon>Candidatus Thiodiazotropha</taxon>
    </lineage>
</organism>
<evidence type="ECO:0000313" key="15">
    <source>
        <dbReference type="Proteomes" id="UP000886667"/>
    </source>
</evidence>
<dbReference type="InterPro" id="IPR029016">
    <property type="entry name" value="GAF-like_dom_sf"/>
</dbReference>
<dbReference type="Pfam" id="PF00989">
    <property type="entry name" value="PAS"/>
    <property type="match status" value="1"/>
</dbReference>
<dbReference type="SUPFAM" id="SSF52172">
    <property type="entry name" value="CheY-like"/>
    <property type="match status" value="1"/>
</dbReference>
<dbReference type="Gene3D" id="3.30.450.20">
    <property type="entry name" value="PAS domain"/>
    <property type="match status" value="1"/>
</dbReference>
<dbReference type="InterPro" id="IPR000700">
    <property type="entry name" value="PAS-assoc_C"/>
</dbReference>
<dbReference type="PANTHER" id="PTHR43065:SF46">
    <property type="entry name" value="C4-DICARBOXYLATE TRANSPORT SENSOR PROTEIN DCTB"/>
    <property type="match status" value="1"/>
</dbReference>
<dbReference type="SUPFAM" id="SSF55781">
    <property type="entry name" value="GAF domain-like"/>
    <property type="match status" value="1"/>
</dbReference>
<evidence type="ECO:0000256" key="5">
    <source>
        <dbReference type="ARBA" id="ARBA00022741"/>
    </source>
</evidence>
<dbReference type="SMART" id="SM00387">
    <property type="entry name" value="HATPase_c"/>
    <property type="match status" value="1"/>
</dbReference>
<keyword evidence="5" id="KW-0547">Nucleotide-binding</keyword>
<dbReference type="CDD" id="cd00130">
    <property type="entry name" value="PAS"/>
    <property type="match status" value="1"/>
</dbReference>
<dbReference type="NCBIfam" id="TIGR00229">
    <property type="entry name" value="sensory_box"/>
    <property type="match status" value="1"/>
</dbReference>
<dbReference type="SUPFAM" id="SSF47384">
    <property type="entry name" value="Homodimeric domain of signal transducing histidine kinase"/>
    <property type="match status" value="1"/>
</dbReference>
<dbReference type="CDD" id="cd00082">
    <property type="entry name" value="HisKA"/>
    <property type="match status" value="1"/>
</dbReference>
<evidence type="ECO:0000259" key="13">
    <source>
        <dbReference type="PROSITE" id="PS50113"/>
    </source>
</evidence>
<dbReference type="InterPro" id="IPR004358">
    <property type="entry name" value="Sig_transdc_His_kin-like_C"/>
</dbReference>
<keyword evidence="8" id="KW-0902">Two-component regulatory system</keyword>
<keyword evidence="4" id="KW-0808">Transferase</keyword>
<evidence type="ECO:0000259" key="11">
    <source>
        <dbReference type="PROSITE" id="PS50110"/>
    </source>
</evidence>
<dbReference type="InterPro" id="IPR001789">
    <property type="entry name" value="Sig_transdc_resp-reg_receiver"/>
</dbReference>
<dbReference type="PROSITE" id="PS50109">
    <property type="entry name" value="HIS_KIN"/>
    <property type="match status" value="1"/>
</dbReference>
<dbReference type="SMART" id="SM00065">
    <property type="entry name" value="GAF"/>
    <property type="match status" value="1"/>
</dbReference>
<dbReference type="SUPFAM" id="SSF55785">
    <property type="entry name" value="PYP-like sensor domain (PAS domain)"/>
    <property type="match status" value="1"/>
</dbReference>
<dbReference type="SUPFAM" id="SSF55874">
    <property type="entry name" value="ATPase domain of HSP90 chaperone/DNA topoisomerase II/histidine kinase"/>
    <property type="match status" value="1"/>
</dbReference>
<feature type="domain" description="PAC" evidence="13">
    <location>
        <begin position="386"/>
        <end position="438"/>
    </location>
</feature>
<dbReference type="InterPro" id="IPR036097">
    <property type="entry name" value="HisK_dim/P_sf"/>
</dbReference>
<dbReference type="PANTHER" id="PTHR43065">
    <property type="entry name" value="SENSOR HISTIDINE KINASE"/>
    <property type="match status" value="1"/>
</dbReference>
<keyword evidence="7 14" id="KW-0067">ATP-binding</keyword>
<evidence type="ECO:0000256" key="4">
    <source>
        <dbReference type="ARBA" id="ARBA00022679"/>
    </source>
</evidence>
<dbReference type="Gene3D" id="3.30.565.10">
    <property type="entry name" value="Histidine kinase-like ATPase, C-terminal domain"/>
    <property type="match status" value="1"/>
</dbReference>
<keyword evidence="6" id="KW-0418">Kinase</keyword>
<evidence type="ECO:0000259" key="12">
    <source>
        <dbReference type="PROSITE" id="PS50112"/>
    </source>
</evidence>
<reference evidence="14" key="1">
    <citation type="journal article" date="2021" name="Proc. Natl. Acad. Sci. U.S.A.">
        <title>Global biogeography of chemosynthetic symbionts reveals both localized and globally distributed symbiont groups. .</title>
        <authorList>
            <person name="Osvatic J.T."/>
            <person name="Wilkins L.G.E."/>
            <person name="Leibrecht L."/>
            <person name="Leray M."/>
            <person name="Zauner S."/>
            <person name="Polzin J."/>
            <person name="Camacho Y."/>
            <person name="Gros O."/>
            <person name="van Gils J.A."/>
            <person name="Eisen J.A."/>
            <person name="Petersen J.M."/>
            <person name="Yuen B."/>
        </authorList>
    </citation>
    <scope>NUCLEOTIDE SEQUENCE</scope>
    <source>
        <strain evidence="14">MAGclacostrist064TRANS</strain>
    </source>
</reference>
<dbReference type="InterPro" id="IPR000014">
    <property type="entry name" value="PAS"/>
</dbReference>
<dbReference type="PRINTS" id="PR00344">
    <property type="entry name" value="BCTRLSENSOR"/>
</dbReference>
<evidence type="ECO:0000256" key="8">
    <source>
        <dbReference type="ARBA" id="ARBA00023012"/>
    </source>
</evidence>
<dbReference type="InterPro" id="IPR013767">
    <property type="entry name" value="PAS_fold"/>
</dbReference>
<dbReference type="InterPro" id="IPR003661">
    <property type="entry name" value="HisK_dim/P_dom"/>
</dbReference>
<dbReference type="Gene3D" id="3.30.450.40">
    <property type="match status" value="1"/>
</dbReference>
<dbReference type="Pfam" id="PF00072">
    <property type="entry name" value="Response_reg"/>
    <property type="match status" value="1"/>
</dbReference>
<dbReference type="Gene3D" id="3.40.50.2300">
    <property type="match status" value="1"/>
</dbReference>
<dbReference type="AlphaFoldDB" id="A0A9E4T8P7"/>
<feature type="domain" description="PAS" evidence="12">
    <location>
        <begin position="312"/>
        <end position="357"/>
    </location>
</feature>
<dbReference type="GO" id="GO:0005524">
    <property type="term" value="F:ATP binding"/>
    <property type="evidence" value="ECO:0007669"/>
    <property type="project" value="UniProtKB-KW"/>
</dbReference>
<evidence type="ECO:0000313" key="14">
    <source>
        <dbReference type="EMBL" id="MCG7949067.1"/>
    </source>
</evidence>
<keyword evidence="3 9" id="KW-0597">Phosphoprotein</keyword>
<evidence type="ECO:0000256" key="3">
    <source>
        <dbReference type="ARBA" id="ARBA00022553"/>
    </source>
</evidence>
<dbReference type="InterPro" id="IPR003594">
    <property type="entry name" value="HATPase_dom"/>
</dbReference>
<dbReference type="GO" id="GO:0000155">
    <property type="term" value="F:phosphorelay sensor kinase activity"/>
    <property type="evidence" value="ECO:0007669"/>
    <property type="project" value="InterPro"/>
</dbReference>
<dbReference type="GO" id="GO:0006355">
    <property type="term" value="P:regulation of DNA-templated transcription"/>
    <property type="evidence" value="ECO:0007669"/>
    <property type="project" value="InterPro"/>
</dbReference>
<comment type="caution">
    <text evidence="14">The sequence shown here is derived from an EMBL/GenBank/DDBJ whole genome shotgun (WGS) entry which is preliminary data.</text>
</comment>
<dbReference type="Pfam" id="PF02518">
    <property type="entry name" value="HATPase_c"/>
    <property type="match status" value="1"/>
</dbReference>
<dbReference type="Gene3D" id="1.10.287.130">
    <property type="match status" value="1"/>
</dbReference>
<feature type="domain" description="Response regulatory" evidence="11">
    <location>
        <begin position="13"/>
        <end position="131"/>
    </location>
</feature>
<evidence type="ECO:0000256" key="1">
    <source>
        <dbReference type="ARBA" id="ARBA00000085"/>
    </source>
</evidence>
<dbReference type="InterPro" id="IPR036890">
    <property type="entry name" value="HATPase_C_sf"/>
</dbReference>
<name>A0A9E4T8P7_9GAMM</name>
<dbReference type="InterPro" id="IPR005467">
    <property type="entry name" value="His_kinase_dom"/>
</dbReference>
<feature type="modified residue" description="4-aspartylphosphate" evidence="9">
    <location>
        <position position="66"/>
    </location>
</feature>
<dbReference type="SMART" id="SM00091">
    <property type="entry name" value="PAS"/>
    <property type="match status" value="1"/>
</dbReference>
<evidence type="ECO:0000259" key="10">
    <source>
        <dbReference type="PROSITE" id="PS50109"/>
    </source>
</evidence>
<gene>
    <name evidence="14" type="ORF">JAZ07_22245</name>
</gene>
<accession>A0A9E4T8P7</accession>
<dbReference type="EC" id="2.7.13.3" evidence="2"/>
<dbReference type="CDD" id="cd00156">
    <property type="entry name" value="REC"/>
    <property type="match status" value="1"/>
</dbReference>
<comment type="catalytic activity">
    <reaction evidence="1">
        <text>ATP + protein L-histidine = ADP + protein N-phospho-L-histidine.</text>
        <dbReference type="EC" id="2.7.13.3"/>
    </reaction>
</comment>
<dbReference type="InterPro" id="IPR003018">
    <property type="entry name" value="GAF"/>
</dbReference>
<feature type="domain" description="Histidine kinase" evidence="10">
    <location>
        <begin position="451"/>
        <end position="707"/>
    </location>
</feature>
<dbReference type="EMBL" id="JAEPCM010000843">
    <property type="protein sequence ID" value="MCG7949067.1"/>
    <property type="molecule type" value="Genomic_DNA"/>
</dbReference>
<evidence type="ECO:0000256" key="2">
    <source>
        <dbReference type="ARBA" id="ARBA00012438"/>
    </source>
</evidence>
<dbReference type="PROSITE" id="PS50113">
    <property type="entry name" value="PAC"/>
    <property type="match status" value="1"/>
</dbReference>
<dbReference type="Proteomes" id="UP000886667">
    <property type="component" value="Unassembled WGS sequence"/>
</dbReference>
<sequence length="710" mass="79112">MPHDITQHSNDIRVLLVDDDPDSAEEMKDLLLRMDAQRKIEHNTVELLGDALDEISQSHYDLILLDTGLADMPTPSAIRSLRDAFSYAPIIATMKYEDPELAAMWVGEGADECLFVGEMDDASLKRVVEYAIKRYHTYSNLHQQSRTHHVLNTLLSLSLKDIPFEQLLEECLEVILSAPLTDMLHQGAILVSNSESNQLWMMAHSNLDPEIVALCQRVEFGQCLCGRAAETGEIQFADCVDERHENRVDGMSPHGHYIVPILSRGDVLGVLTLYLREGHIQKEDEIVFLQGVAVTLAGIIERAHTNEQLALAHQQNSRLLSSLTSILIGIDEQRCISHWNDKASETFGLTAEQVQDKPIAECPIDWNWQQVSNQIDATLSSSQRTDRFEARFKQHNGSNRLLSISVTPYNDSIGHSDGYLLIADDVTEQKQLESEMQQAQKLQSIGQLAAGIAHEINTPIQYVGDNVRFLRDAFDDISEIIDSQHDLVEQARSNNIAVEQIDKLDEQIDEVDLEYLQEEIPKSIQQTLDGVERVATIVRAMKEFSHPGSEEKTPTDINKAIESTVTVARNVWKYHAKVSLDLQPSLPPVRCIPGPVNEVLLNIIVNAAHAIAEKVGESGDLGSIDIASEAVEDWCVIRIRDSGSGIPEDARNHVFDPFFTTKDVGKGTGQGLSLSHKIIVEQHDGELSFETELGVGTTFIIKLPIIGEMN</sequence>
<dbReference type="InterPro" id="IPR011006">
    <property type="entry name" value="CheY-like_superfamily"/>
</dbReference>
<dbReference type="PROSITE" id="PS50110">
    <property type="entry name" value="RESPONSE_REGULATORY"/>
    <property type="match status" value="1"/>
</dbReference>